<dbReference type="InterPro" id="IPR040153">
    <property type="entry name" value="Rcf2"/>
</dbReference>
<keyword evidence="2 5" id="KW-0812">Transmembrane</keyword>
<reference evidence="7 8" key="1">
    <citation type="journal article" date="2018" name="MBio">
        <title>Comparative Genomics Reveals the Core Gene Toolbox for the Fungus-Insect Symbiosis.</title>
        <authorList>
            <person name="Wang Y."/>
            <person name="Stata M."/>
            <person name="Wang W."/>
            <person name="Stajich J.E."/>
            <person name="White M.M."/>
            <person name="Moncalvo J.M."/>
        </authorList>
    </citation>
    <scope>NUCLEOTIDE SEQUENCE [LARGE SCALE GENOMIC DNA]</scope>
    <source>
        <strain evidence="7 8">AUS-77-4</strain>
    </source>
</reference>
<evidence type="ECO:0000313" key="7">
    <source>
        <dbReference type="EMBL" id="PVU90365.1"/>
    </source>
</evidence>
<feature type="domain" description="HIG1" evidence="6">
    <location>
        <begin position="81"/>
        <end position="179"/>
    </location>
</feature>
<keyword evidence="4 5" id="KW-0472">Membrane</keyword>
<evidence type="ECO:0000313" key="8">
    <source>
        <dbReference type="Proteomes" id="UP000245699"/>
    </source>
</evidence>
<feature type="transmembrane region" description="Helical" evidence="5">
    <location>
        <begin position="116"/>
        <end position="136"/>
    </location>
</feature>
<gene>
    <name evidence="7" type="ORF">BB559_004651</name>
</gene>
<dbReference type="AlphaFoldDB" id="A0A2T9YDI0"/>
<dbReference type="Proteomes" id="UP000245699">
    <property type="component" value="Unassembled WGS sequence"/>
</dbReference>
<comment type="caution">
    <text evidence="7">The sequence shown here is derived from an EMBL/GenBank/DDBJ whole genome shotgun (WGS) entry which is preliminary data.</text>
</comment>
<feature type="transmembrane region" description="Helical" evidence="5">
    <location>
        <begin position="151"/>
        <end position="171"/>
    </location>
</feature>
<protein>
    <recommendedName>
        <fullName evidence="6">HIG1 domain-containing protein</fullName>
    </recommendedName>
</protein>
<evidence type="ECO:0000256" key="2">
    <source>
        <dbReference type="ARBA" id="ARBA00022692"/>
    </source>
</evidence>
<comment type="subcellular location">
    <subcellularLocation>
        <location evidence="1">Mitochondrion</location>
    </subcellularLocation>
</comment>
<keyword evidence="3 5" id="KW-1133">Transmembrane helix</keyword>
<dbReference type="OrthoDB" id="1915122at2759"/>
<accession>A0A2T9YDI0</accession>
<dbReference type="GO" id="GO:0005739">
    <property type="term" value="C:mitochondrion"/>
    <property type="evidence" value="ECO:0007669"/>
    <property type="project" value="UniProtKB-SubCell"/>
</dbReference>
<evidence type="ECO:0000256" key="5">
    <source>
        <dbReference type="SAM" id="Phobius"/>
    </source>
</evidence>
<keyword evidence="8" id="KW-1185">Reference proteome</keyword>
<dbReference type="PANTHER" id="PTHR28018:SF3">
    <property type="entry name" value="RESPIRATORY SUPERCOMPLEX FACTOR 2, MITOCHONDRIAL"/>
    <property type="match status" value="1"/>
</dbReference>
<evidence type="ECO:0000256" key="3">
    <source>
        <dbReference type="ARBA" id="ARBA00022989"/>
    </source>
</evidence>
<evidence type="ECO:0000256" key="1">
    <source>
        <dbReference type="ARBA" id="ARBA00004173"/>
    </source>
</evidence>
<dbReference type="PANTHER" id="PTHR28018">
    <property type="entry name" value="RESPIRATORY SUPERCOMPLEX FACTOR 2, MITOCHONDRIAL"/>
    <property type="match status" value="1"/>
</dbReference>
<evidence type="ECO:0000259" key="6">
    <source>
        <dbReference type="PROSITE" id="PS51503"/>
    </source>
</evidence>
<dbReference type="STRING" id="61424.A0A2T9YDI0"/>
<sequence>MVKVLSEKQEKELDTFLLTNTVYSTALGTVVGVAANYLLTKTWPFYRRLPMGIKGSLIGASILGFMTVRTEGQAQIYERVTYGSDPDVQETEELSALTKPGGFADRSMDYFLENKYKILGSVWAVAAGGSVYALYLNKHITWTQRIVQARMYAQALTIAGLLGAAAVTSIAKKAEEAKKAENAHKK</sequence>
<dbReference type="Pfam" id="PF04588">
    <property type="entry name" value="HIG_1_N"/>
    <property type="match status" value="1"/>
</dbReference>
<dbReference type="InterPro" id="IPR007667">
    <property type="entry name" value="Hypoxia_induced_domain"/>
</dbReference>
<proteinExistence type="predicted"/>
<feature type="transmembrane region" description="Helical" evidence="5">
    <location>
        <begin position="20"/>
        <end position="39"/>
    </location>
</feature>
<organism evidence="7 8">
    <name type="scientific">Furculomyces boomerangus</name>
    <dbReference type="NCBI Taxonomy" id="61424"/>
    <lineage>
        <taxon>Eukaryota</taxon>
        <taxon>Fungi</taxon>
        <taxon>Fungi incertae sedis</taxon>
        <taxon>Zoopagomycota</taxon>
        <taxon>Kickxellomycotina</taxon>
        <taxon>Harpellomycetes</taxon>
        <taxon>Harpellales</taxon>
        <taxon>Harpellaceae</taxon>
        <taxon>Furculomyces</taxon>
    </lineage>
</organism>
<dbReference type="GO" id="GO:0033617">
    <property type="term" value="P:mitochondrial respiratory chain complex IV assembly"/>
    <property type="evidence" value="ECO:0007669"/>
    <property type="project" value="TreeGrafter"/>
</dbReference>
<dbReference type="PROSITE" id="PS51503">
    <property type="entry name" value="HIG1"/>
    <property type="match status" value="1"/>
</dbReference>
<evidence type="ECO:0000256" key="4">
    <source>
        <dbReference type="ARBA" id="ARBA00023136"/>
    </source>
</evidence>
<name>A0A2T9YDI0_9FUNG</name>
<dbReference type="EMBL" id="MBFT01000485">
    <property type="protein sequence ID" value="PVU90365.1"/>
    <property type="molecule type" value="Genomic_DNA"/>
</dbReference>